<proteinExistence type="predicted"/>
<dbReference type="AlphaFoldDB" id="W2NE72"/>
<evidence type="ECO:0000256" key="1">
    <source>
        <dbReference type="SAM" id="SignalP"/>
    </source>
</evidence>
<dbReference type="GO" id="GO:0046983">
    <property type="term" value="F:protein dimerization activity"/>
    <property type="evidence" value="ECO:0007669"/>
    <property type="project" value="InterPro"/>
</dbReference>
<reference evidence="3" key="1">
    <citation type="submission" date="2013-11" db="EMBL/GenBank/DDBJ databases">
        <title>The Genome Sequence of Phytophthora parasitica IAC_01/95.</title>
        <authorList>
            <consortium name="The Broad Institute Genomics Platform"/>
            <person name="Russ C."/>
            <person name="Tyler B."/>
            <person name="Panabieres F."/>
            <person name="Shan W."/>
            <person name="Tripathy S."/>
            <person name="Grunwald N."/>
            <person name="Machado M."/>
            <person name="Johnson C.S."/>
            <person name="Arredondo F."/>
            <person name="Hong C."/>
            <person name="Coffey M."/>
            <person name="Young S.K."/>
            <person name="Zeng Q."/>
            <person name="Gargeya S."/>
            <person name="Fitzgerald M."/>
            <person name="Abouelleil A."/>
            <person name="Alvarado L."/>
            <person name="Chapman S.B."/>
            <person name="Gainer-Dewar J."/>
            <person name="Goldberg J."/>
            <person name="Griggs A."/>
            <person name="Gujja S."/>
            <person name="Hansen M."/>
            <person name="Howarth C."/>
            <person name="Imamovic A."/>
            <person name="Ireland A."/>
            <person name="Larimer J."/>
            <person name="McCowan C."/>
            <person name="Murphy C."/>
            <person name="Pearson M."/>
            <person name="Poon T.W."/>
            <person name="Priest M."/>
            <person name="Roberts A."/>
            <person name="Saif S."/>
            <person name="Shea T."/>
            <person name="Sykes S."/>
            <person name="Wortman J."/>
            <person name="Nusbaum C."/>
            <person name="Birren B."/>
        </authorList>
    </citation>
    <scope>NUCLEOTIDE SEQUENCE [LARGE SCALE GENOMIC DNA]</scope>
    <source>
        <strain evidence="3">IAC_01/95</strain>
    </source>
</reference>
<dbReference type="Pfam" id="PF05699">
    <property type="entry name" value="Dimer_Tnp_hAT"/>
    <property type="match status" value="1"/>
</dbReference>
<feature type="domain" description="HAT C-terminal dimerisation" evidence="2">
    <location>
        <begin position="6"/>
        <end position="49"/>
    </location>
</feature>
<organism evidence="3">
    <name type="scientific">Phytophthora nicotianae</name>
    <name type="common">Potato buckeye rot agent</name>
    <name type="synonym">Phytophthora parasitica</name>
    <dbReference type="NCBI Taxonomy" id="4792"/>
    <lineage>
        <taxon>Eukaryota</taxon>
        <taxon>Sar</taxon>
        <taxon>Stramenopiles</taxon>
        <taxon>Oomycota</taxon>
        <taxon>Peronosporomycetes</taxon>
        <taxon>Peronosporales</taxon>
        <taxon>Peronosporaceae</taxon>
        <taxon>Phytophthora</taxon>
    </lineage>
</organism>
<gene>
    <name evidence="3" type="ORF">L914_08261</name>
</gene>
<sequence>MRGSKLPTLAFAILSIVVSTATWERNFCELALIHTSKRNRMDLEKARKLALRRRLTDPTERTRLRDRDDRFSCYAESDSGFKCVVGSDLALECWTEVLCELEGDDDSPVILDMNTQDVDATTPVQRGSTRKWWKFESNRWQLFYNQIKVHFLVSMTDIIRRKKHCQGYGGKTLLFQDIGAFVEQSRNDCMAFESPRTIQRRP</sequence>
<evidence type="ECO:0000313" key="3">
    <source>
        <dbReference type="EMBL" id="ETM46942.1"/>
    </source>
</evidence>
<dbReference type="InterPro" id="IPR012337">
    <property type="entry name" value="RNaseH-like_sf"/>
</dbReference>
<name>W2NE72_PHYNI</name>
<feature type="chain" id="PRO_5004821256" description="HAT C-terminal dimerisation domain-containing protein" evidence="1">
    <location>
        <begin position="24"/>
        <end position="202"/>
    </location>
</feature>
<dbReference type="EMBL" id="KI692758">
    <property type="protein sequence ID" value="ETM46942.1"/>
    <property type="molecule type" value="Genomic_DNA"/>
</dbReference>
<dbReference type="InterPro" id="IPR008906">
    <property type="entry name" value="HATC_C_dom"/>
</dbReference>
<dbReference type="VEuPathDB" id="FungiDB:PPTG_08746"/>
<protein>
    <recommendedName>
        <fullName evidence="2">HAT C-terminal dimerisation domain-containing protein</fullName>
    </recommendedName>
</protein>
<dbReference type="Proteomes" id="UP000054532">
    <property type="component" value="Unassembled WGS sequence"/>
</dbReference>
<dbReference type="SUPFAM" id="SSF53098">
    <property type="entry name" value="Ribonuclease H-like"/>
    <property type="match status" value="1"/>
</dbReference>
<evidence type="ECO:0000259" key="2">
    <source>
        <dbReference type="Pfam" id="PF05699"/>
    </source>
</evidence>
<accession>W2NE72</accession>
<feature type="signal peptide" evidence="1">
    <location>
        <begin position="1"/>
        <end position="23"/>
    </location>
</feature>
<keyword evidence="1" id="KW-0732">Signal</keyword>